<dbReference type="Proteomes" id="UP000805704">
    <property type="component" value="Chromosome 22"/>
</dbReference>
<name>A0ACB7EU35_NIBAL</name>
<comment type="caution">
    <text evidence="1">The sequence shown here is derived from an EMBL/GenBank/DDBJ whole genome shotgun (WGS) entry which is preliminary data.</text>
</comment>
<evidence type="ECO:0000313" key="1">
    <source>
        <dbReference type="EMBL" id="KAG8005546.1"/>
    </source>
</evidence>
<accession>A0ACB7EU35</accession>
<feature type="non-terminal residue" evidence="1">
    <location>
        <position position="1"/>
    </location>
</feature>
<evidence type="ECO:0000313" key="2">
    <source>
        <dbReference type="Proteomes" id="UP000805704"/>
    </source>
</evidence>
<keyword evidence="2" id="KW-1185">Reference proteome</keyword>
<proteinExistence type="predicted"/>
<dbReference type="EMBL" id="CM024810">
    <property type="protein sequence ID" value="KAG8005546.1"/>
    <property type="molecule type" value="Genomic_DNA"/>
</dbReference>
<reference evidence="1" key="1">
    <citation type="submission" date="2020-04" db="EMBL/GenBank/DDBJ databases">
        <title>A chromosome-scale assembly and high-density genetic map of the yellow drum (Nibea albiflora) genome.</title>
        <authorList>
            <person name="Xu D."/>
            <person name="Zhang W."/>
            <person name="Chen R."/>
            <person name="Tan P."/>
            <person name="Wang L."/>
            <person name="Song H."/>
            <person name="Tian L."/>
            <person name="Zhu Q."/>
            <person name="Wang B."/>
        </authorList>
    </citation>
    <scope>NUCLEOTIDE SEQUENCE</scope>
    <source>
        <strain evidence="1">ZJHYS-2018</strain>
    </source>
</reference>
<protein>
    <submittedName>
        <fullName evidence="1">Uncharacterized protein</fullName>
    </submittedName>
</protein>
<sequence>RPVPWSAFTPRGASLAGDPCTNSTFPHSFIPLNPPSSSSSSSSSSFSSSPSLSVRHRLSILSVCFLLIGSRGCRYRSEVRPGPAEEGGR</sequence>
<gene>
    <name evidence="1" type="ORF">GBF38_001425</name>
</gene>
<organism evidence="1 2">
    <name type="scientific">Nibea albiflora</name>
    <name type="common">Yellow drum</name>
    <name type="synonym">Corvina albiflora</name>
    <dbReference type="NCBI Taxonomy" id="240163"/>
    <lineage>
        <taxon>Eukaryota</taxon>
        <taxon>Metazoa</taxon>
        <taxon>Chordata</taxon>
        <taxon>Craniata</taxon>
        <taxon>Vertebrata</taxon>
        <taxon>Euteleostomi</taxon>
        <taxon>Actinopterygii</taxon>
        <taxon>Neopterygii</taxon>
        <taxon>Teleostei</taxon>
        <taxon>Neoteleostei</taxon>
        <taxon>Acanthomorphata</taxon>
        <taxon>Eupercaria</taxon>
        <taxon>Sciaenidae</taxon>
        <taxon>Nibea</taxon>
    </lineage>
</organism>